<reference evidence="1" key="1">
    <citation type="submission" date="2021-02" db="EMBL/GenBank/DDBJ databases">
        <authorList>
            <person name="Nowell W R."/>
        </authorList>
    </citation>
    <scope>NUCLEOTIDE SEQUENCE</scope>
</reference>
<gene>
    <name evidence="1" type="ORF">XAT740_LOCUS19919</name>
</gene>
<dbReference type="EMBL" id="CAJNOR010001373">
    <property type="protein sequence ID" value="CAF1131332.1"/>
    <property type="molecule type" value="Genomic_DNA"/>
</dbReference>
<accession>A0A814RAT7</accession>
<evidence type="ECO:0000313" key="1">
    <source>
        <dbReference type="EMBL" id="CAF1131332.1"/>
    </source>
</evidence>
<organism evidence="1 2">
    <name type="scientific">Adineta ricciae</name>
    <name type="common">Rotifer</name>
    <dbReference type="NCBI Taxonomy" id="249248"/>
    <lineage>
        <taxon>Eukaryota</taxon>
        <taxon>Metazoa</taxon>
        <taxon>Spiralia</taxon>
        <taxon>Gnathifera</taxon>
        <taxon>Rotifera</taxon>
        <taxon>Eurotatoria</taxon>
        <taxon>Bdelloidea</taxon>
        <taxon>Adinetida</taxon>
        <taxon>Adinetidae</taxon>
        <taxon>Adineta</taxon>
    </lineage>
</organism>
<sequence>MPVCVKCQASTSTKKGGFAKPGTYREIHCEGRPCSKCGRCRDWQFKGDLETWRWIQNYRSWISLYPPDFDKRDGATCDYQFSSPHYFHYLNFYSRDELGGPLSHVPGPFFDPPPDCVCDNTREN</sequence>
<dbReference type="Proteomes" id="UP000663828">
    <property type="component" value="Unassembled WGS sequence"/>
</dbReference>
<protein>
    <submittedName>
        <fullName evidence="1">Uncharacterized protein</fullName>
    </submittedName>
</protein>
<keyword evidence="2" id="KW-1185">Reference proteome</keyword>
<name>A0A814RAT7_ADIRI</name>
<evidence type="ECO:0000313" key="2">
    <source>
        <dbReference type="Proteomes" id="UP000663828"/>
    </source>
</evidence>
<proteinExistence type="predicted"/>
<comment type="caution">
    <text evidence="1">The sequence shown here is derived from an EMBL/GenBank/DDBJ whole genome shotgun (WGS) entry which is preliminary data.</text>
</comment>
<dbReference type="AlphaFoldDB" id="A0A814RAT7"/>